<organism evidence="1 2">
    <name type="scientific">Burkholderia dolosa</name>
    <dbReference type="NCBI Taxonomy" id="152500"/>
    <lineage>
        <taxon>Bacteria</taxon>
        <taxon>Pseudomonadati</taxon>
        <taxon>Pseudomonadota</taxon>
        <taxon>Betaproteobacteria</taxon>
        <taxon>Burkholderiales</taxon>
        <taxon>Burkholderiaceae</taxon>
        <taxon>Burkholderia</taxon>
        <taxon>Burkholderia cepacia complex</taxon>
    </lineage>
</organism>
<dbReference type="GeneID" id="93130301"/>
<keyword evidence="2" id="KW-1185">Reference proteome</keyword>
<proteinExistence type="predicted"/>
<evidence type="ECO:0000313" key="1">
    <source>
        <dbReference type="EMBL" id="QRO80351.1"/>
    </source>
</evidence>
<dbReference type="InterPro" id="IPR021946">
    <property type="entry name" value="DUF3563"/>
</dbReference>
<gene>
    <name evidence="1" type="ORF">I6K02_18645</name>
</gene>
<dbReference type="Pfam" id="PF12086">
    <property type="entry name" value="DUF3563"/>
    <property type="match status" value="1"/>
</dbReference>
<accession>A0A892IG85</accession>
<dbReference type="Proteomes" id="UP000625568">
    <property type="component" value="Chromosome 2"/>
</dbReference>
<name>A0A892IG85_9BURK</name>
<reference evidence="1 2" key="1">
    <citation type="submission" date="2021-02" db="EMBL/GenBank/DDBJ databases">
        <title>FDA dAtabase for Regulatory Grade micrObial Sequences (FDA-ARGOS): Supporting development and validation of Infectious Disease Dx tests.</title>
        <authorList>
            <person name="Minogue T."/>
            <person name="Wolcott M."/>
            <person name="Wasieloski L."/>
            <person name="Aguilar W."/>
            <person name="Moore D."/>
            <person name="Jaissle J."/>
            <person name="Tallon L."/>
            <person name="Sadzewicz L."/>
            <person name="Zhao X."/>
            <person name="Boylan J."/>
            <person name="Ott S."/>
            <person name="Bowen H."/>
            <person name="Vavikolanu K."/>
            <person name="Mehta A."/>
            <person name="Aluvathingal J."/>
            <person name="Nadendla S."/>
            <person name="Yan Y."/>
            <person name="Sichtig H."/>
        </authorList>
    </citation>
    <scope>NUCLEOTIDE SEQUENCE [LARGE SCALE GENOMIC DNA]</scope>
    <source>
        <strain evidence="1 2">FDAARGOS_1272</strain>
    </source>
</reference>
<dbReference type="AlphaFoldDB" id="A0A892IG85"/>
<dbReference type="RefSeq" id="WP_035973824.1">
    <property type="nucleotide sequence ID" value="NZ_CABVPR010000025.1"/>
</dbReference>
<evidence type="ECO:0000313" key="2">
    <source>
        <dbReference type="Proteomes" id="UP000625568"/>
    </source>
</evidence>
<dbReference type="EMBL" id="CP069483">
    <property type="protein sequence ID" value="QRO80351.1"/>
    <property type="molecule type" value="Genomic_DNA"/>
</dbReference>
<sequence>MLDKFFSRLLATLIVSEDTRRDAYLSRSADLADLERRSRYFEANHSPFSMSYDDRRRDGQD</sequence>
<protein>
    <submittedName>
        <fullName evidence="1">DUF3563 family protein</fullName>
    </submittedName>
</protein>